<dbReference type="Gene3D" id="1.10.390.30">
    <property type="entry name" value="Peptidase M60, enhancin-like domain 3"/>
    <property type="match status" value="1"/>
</dbReference>
<dbReference type="EMBL" id="CP081150">
    <property type="protein sequence ID" value="QZA77372.1"/>
    <property type="molecule type" value="Genomic_DNA"/>
</dbReference>
<dbReference type="Pfam" id="PF18650">
    <property type="entry name" value="IMPa_N_2"/>
    <property type="match status" value="1"/>
</dbReference>
<dbReference type="InterPro" id="IPR040711">
    <property type="entry name" value="IMPa_N_2"/>
</dbReference>
<keyword evidence="3" id="KW-0732">Signal</keyword>
<dbReference type="SUPFAM" id="SSF51055">
    <property type="entry name" value="Carbohydrate binding domain"/>
    <property type="match status" value="1"/>
</dbReference>
<dbReference type="Pfam" id="PF02839">
    <property type="entry name" value="CBM_5_12"/>
    <property type="match status" value="1"/>
</dbReference>
<keyword evidence="1 5" id="KW-0378">Hydrolase</keyword>
<organism evidence="5 6">
    <name type="scientific">Deefgea tanakiae</name>
    <dbReference type="NCBI Taxonomy" id="2865840"/>
    <lineage>
        <taxon>Bacteria</taxon>
        <taxon>Pseudomonadati</taxon>
        <taxon>Pseudomonadota</taxon>
        <taxon>Betaproteobacteria</taxon>
        <taxon>Neisseriales</taxon>
        <taxon>Chitinibacteraceae</taxon>
        <taxon>Deefgea</taxon>
    </lineage>
</organism>
<feature type="region of interest" description="Disordered" evidence="2">
    <location>
        <begin position="759"/>
        <end position="780"/>
    </location>
</feature>
<feature type="chain" id="PRO_5045502469" evidence="3">
    <location>
        <begin position="24"/>
        <end position="1187"/>
    </location>
</feature>
<dbReference type="SMART" id="SM00495">
    <property type="entry name" value="ChtBD3"/>
    <property type="match status" value="2"/>
</dbReference>
<dbReference type="CDD" id="cd12215">
    <property type="entry name" value="ChiC_BD"/>
    <property type="match status" value="1"/>
</dbReference>
<evidence type="ECO:0000256" key="2">
    <source>
        <dbReference type="SAM" id="MobiDB-lite"/>
    </source>
</evidence>
<dbReference type="EC" id="3.4.24.-" evidence="5"/>
<accession>A0ABX8Z4Y0</accession>
<reference evidence="5 6" key="1">
    <citation type="submission" date="2021-08" db="EMBL/GenBank/DDBJ databases">
        <title>complete genome sequencing of Deefgea sp. D25.</title>
        <authorList>
            <person name="Bae J.-W."/>
            <person name="Gim D.-H."/>
        </authorList>
    </citation>
    <scope>NUCLEOTIDE SEQUENCE [LARGE SCALE GENOMIC DNA]</scope>
    <source>
        <strain evidence="5 6">D25</strain>
    </source>
</reference>
<dbReference type="CDD" id="cd12214">
    <property type="entry name" value="ChiA1_BD"/>
    <property type="match status" value="1"/>
</dbReference>
<name>A0ABX8Z4Y0_9NEIS</name>
<sequence>MPKLTRLFFNSVSFLLCSSISFAAPLWQSNTAYQINDIVTFEGRDYKALKGHITNPTWLPSRSPALWVDIGVASAVTAKTQNQTTLIEKSLPSVATTPKPIPTIATTVINNHIAVKAIASMPVSAANQASEIRFSSTTVIKPSNTVDNNLQLPSAPTANLSTQIVKACAAPWSASVLYAAGDVISFGGSNYQANSQNVDKNPKRVSTNILSSKFWKKRKDWKNWRNQGQCSNTVAPVNPDSTTKPIVSATPAVTMPPVNTPTPIVTIKPAGTPTPSATIKPANTPTPTPTEEAETTPIPTTPGHAVTTPTPTEDPDVTLPPTTAPPVITPAPVSDPVKQALSLATQRAMSYQQLQSAVIADIYGDASLNVALNHTTESIEIHRSNSLSAIPFIVADDGSGMAAVSQNGKGRALAYGANVLLWMANQSKETQHLPLFTRAFNWVVTGKASGPLPATLRFTTAGYDAATVSRMITRLGKSPLVVPCNLVDANNTCWQDADLLVFGSGVKDDPALAALVRKYQENGKAIIYMHPNWVESAGGRKVLQGIGMELGGYPGNYYAPLAGVSVGADRSAADSIQKADQMGALVSALTQMADNNPSLNISTETAMTNAISQMQDEMAWMQKRGIDIFTAPNADLHRLLIQWADLYRPSIQYGTIFRTREPAKFLRTYASDSWVAFNRASTTVNATGQGDYMPAVAQTIPVSSTSETIEVTIAQSSGITAIGRGAIPGQPVYIEVVNDGGTSGLNLQTSHVRAYGNPLTDKESEGYKRPREPQSFPIPLQDTGESVFVSPFGGPLFLSYSGATAGQSVTLRIRGAAKYAHFDFTKPQSDADIAEAVAALKRADFGWQTSKFVGGEIQQTIGYAKQAIGNADPKVVIIDQVKGSLFDSNHIANGYNNMPMSNNVSMLCTQFGWDCTGPIHRAPGVQHFIGWIAQCGFLCSGNPSDGFSGIGGTGWGHAHELGHNTVQRVMRITFNGKGCVVECDNNVLASIQMMRQFKTLGIDTGHPTDHPGLYQRIVTNRNSGLTGDAKILDMQTNLWDMNKGQNPMRAVHFQLAFLFSKYRVQEAIPSMETTLDYFTLLTKGDRLVARAWDANSKDKYAMGRFSNNTISNPDLLYVLSSKIIGKDLRTIFAMYGMTVSQTALDSVASLGFPIVSEEFYALASGKHNQPSTGQWVNLTGQTPSYPY</sequence>
<evidence type="ECO:0000256" key="1">
    <source>
        <dbReference type="ARBA" id="ARBA00022801"/>
    </source>
</evidence>
<dbReference type="Pfam" id="PF18642">
    <property type="entry name" value="IMPa_helical"/>
    <property type="match status" value="1"/>
</dbReference>
<dbReference type="InterPro" id="IPR036573">
    <property type="entry name" value="CBM_sf_5/12"/>
</dbReference>
<dbReference type="Proteomes" id="UP000825679">
    <property type="component" value="Chromosome"/>
</dbReference>
<dbReference type="InterPro" id="IPR041549">
    <property type="entry name" value="IMPa_helical"/>
</dbReference>
<dbReference type="PROSITE" id="PS51723">
    <property type="entry name" value="PEPTIDASE_M60"/>
    <property type="match status" value="1"/>
</dbReference>
<feature type="signal peptide" evidence="3">
    <location>
        <begin position="1"/>
        <end position="23"/>
    </location>
</feature>
<keyword evidence="6" id="KW-1185">Reference proteome</keyword>
<feature type="domain" description="Peptidase M60" evidence="4">
    <location>
        <begin position="717"/>
        <end position="1046"/>
    </location>
</feature>
<dbReference type="NCBIfam" id="NF038322">
    <property type="entry name" value="ImpA_fam_HExGH"/>
    <property type="match status" value="1"/>
</dbReference>
<dbReference type="InterPro" id="IPR003610">
    <property type="entry name" value="CBM5/12"/>
</dbReference>
<evidence type="ECO:0000313" key="6">
    <source>
        <dbReference type="Proteomes" id="UP000825679"/>
    </source>
</evidence>
<dbReference type="SMART" id="SM01276">
    <property type="entry name" value="M60-like"/>
    <property type="match status" value="1"/>
</dbReference>
<gene>
    <name evidence="5" type="ORF">K4H28_13945</name>
</gene>
<keyword evidence="5" id="KW-0645">Protease</keyword>
<dbReference type="RefSeq" id="WP_221005755.1">
    <property type="nucleotide sequence ID" value="NZ_CP081150.1"/>
</dbReference>
<dbReference type="InterPro" id="IPR031161">
    <property type="entry name" value="Peptidase_M60_dom"/>
</dbReference>
<feature type="compositionally biased region" description="Low complexity" evidence="2">
    <location>
        <begin position="295"/>
        <end position="320"/>
    </location>
</feature>
<evidence type="ECO:0000256" key="3">
    <source>
        <dbReference type="SAM" id="SignalP"/>
    </source>
</evidence>
<dbReference type="Gene3D" id="2.10.10.20">
    <property type="entry name" value="Carbohydrate-binding module superfamily 5/12"/>
    <property type="match status" value="2"/>
</dbReference>
<evidence type="ECO:0000313" key="5">
    <source>
        <dbReference type="EMBL" id="QZA77372.1"/>
    </source>
</evidence>
<dbReference type="InterPro" id="IPR042279">
    <property type="entry name" value="Pep_M60_3"/>
</dbReference>
<feature type="compositionally biased region" description="Basic and acidic residues" evidence="2">
    <location>
        <begin position="760"/>
        <end position="772"/>
    </location>
</feature>
<keyword evidence="5" id="KW-0482">Metalloprotease</keyword>
<proteinExistence type="predicted"/>
<evidence type="ECO:0000259" key="4">
    <source>
        <dbReference type="PROSITE" id="PS51723"/>
    </source>
</evidence>
<feature type="region of interest" description="Disordered" evidence="2">
    <location>
        <begin position="269"/>
        <end position="320"/>
    </location>
</feature>
<dbReference type="GO" id="GO:0008237">
    <property type="term" value="F:metallopeptidase activity"/>
    <property type="evidence" value="ECO:0007669"/>
    <property type="project" value="UniProtKB-KW"/>
</dbReference>
<protein>
    <submittedName>
        <fullName evidence="5">ImpA family metalloprotease</fullName>
        <ecNumber evidence="5">3.4.24.-</ecNumber>
    </submittedName>
</protein>